<protein>
    <submittedName>
        <fullName evidence="1">Uncharacterized protein</fullName>
    </submittedName>
</protein>
<accession>A0ABQ8CBA2</accession>
<evidence type="ECO:0000313" key="1">
    <source>
        <dbReference type="EMBL" id="KAH0914354.1"/>
    </source>
</evidence>
<dbReference type="EMBL" id="JAGKQM010000008">
    <property type="protein sequence ID" value="KAH0914354.1"/>
    <property type="molecule type" value="Genomic_DNA"/>
</dbReference>
<evidence type="ECO:0000313" key="2">
    <source>
        <dbReference type="Proteomes" id="UP000824890"/>
    </source>
</evidence>
<reference evidence="1 2" key="1">
    <citation type="submission" date="2021-05" db="EMBL/GenBank/DDBJ databases">
        <title>Genome Assembly of Synthetic Allotetraploid Brassica napus Reveals Homoeologous Exchanges between Subgenomes.</title>
        <authorList>
            <person name="Davis J.T."/>
        </authorList>
    </citation>
    <scope>NUCLEOTIDE SEQUENCE [LARGE SCALE GENOMIC DNA]</scope>
    <source>
        <strain evidence="2">cv. Da-Ae</strain>
        <tissue evidence="1">Seedling</tissue>
    </source>
</reference>
<proteinExistence type="predicted"/>
<name>A0ABQ8CBA2_BRANA</name>
<keyword evidence="2" id="KW-1185">Reference proteome</keyword>
<sequence>MVRHVFAQPSEERHTVTVQRCARMRHDRRWSSKCYSRGQNRVYDAMNGHVSSEDKTERLVFNHGVSKRSELRGHLVVVS</sequence>
<dbReference type="Proteomes" id="UP000824890">
    <property type="component" value="Unassembled WGS sequence"/>
</dbReference>
<comment type="caution">
    <text evidence="1">The sequence shown here is derived from an EMBL/GenBank/DDBJ whole genome shotgun (WGS) entry which is preliminary data.</text>
</comment>
<organism evidence="1 2">
    <name type="scientific">Brassica napus</name>
    <name type="common">Rape</name>
    <dbReference type="NCBI Taxonomy" id="3708"/>
    <lineage>
        <taxon>Eukaryota</taxon>
        <taxon>Viridiplantae</taxon>
        <taxon>Streptophyta</taxon>
        <taxon>Embryophyta</taxon>
        <taxon>Tracheophyta</taxon>
        <taxon>Spermatophyta</taxon>
        <taxon>Magnoliopsida</taxon>
        <taxon>eudicotyledons</taxon>
        <taxon>Gunneridae</taxon>
        <taxon>Pentapetalae</taxon>
        <taxon>rosids</taxon>
        <taxon>malvids</taxon>
        <taxon>Brassicales</taxon>
        <taxon>Brassicaceae</taxon>
        <taxon>Brassiceae</taxon>
        <taxon>Brassica</taxon>
    </lineage>
</organism>
<gene>
    <name evidence="1" type="ORF">HID58_028800</name>
</gene>